<evidence type="ECO:0000256" key="5">
    <source>
        <dbReference type="ARBA" id="ARBA00022737"/>
    </source>
</evidence>
<evidence type="ECO:0000256" key="6">
    <source>
        <dbReference type="ARBA" id="ARBA00022962"/>
    </source>
</evidence>
<dbReference type="STRING" id="1230454.C461_01202"/>
<dbReference type="InterPro" id="IPR046348">
    <property type="entry name" value="SIS_dom_sf"/>
</dbReference>
<feature type="domain" description="SIS" evidence="8">
    <location>
        <begin position="415"/>
        <end position="558"/>
    </location>
</feature>
<dbReference type="Gene3D" id="3.40.50.10490">
    <property type="entry name" value="Glucose-6-phosphate isomerase like protein, domain 1"/>
    <property type="match status" value="2"/>
</dbReference>
<dbReference type="SUPFAM" id="SSF56235">
    <property type="entry name" value="N-terminal nucleophile aminohydrolases (Ntn hydrolases)"/>
    <property type="match status" value="1"/>
</dbReference>
<reference evidence="9 10" key="1">
    <citation type="journal article" date="2014" name="PLoS Genet.">
        <title>Phylogenetically driven sequencing of extremely halophilic archaea reveals strategies for static and dynamic osmo-response.</title>
        <authorList>
            <person name="Becker E.A."/>
            <person name="Seitzer P.M."/>
            <person name="Tritt A."/>
            <person name="Larsen D."/>
            <person name="Krusor M."/>
            <person name="Yao A.I."/>
            <person name="Wu D."/>
            <person name="Madern D."/>
            <person name="Eisen J.A."/>
            <person name="Darling A.E."/>
            <person name="Facciotti M.T."/>
        </authorList>
    </citation>
    <scope>NUCLEOTIDE SEQUENCE [LARGE SCALE GENOMIC DNA]</scope>
    <source>
        <strain evidence="9 10">JCM 13560</strain>
    </source>
</reference>
<dbReference type="InterPro" id="IPR035466">
    <property type="entry name" value="GlmS/AgaS_SIS"/>
</dbReference>
<dbReference type="InterPro" id="IPR029055">
    <property type="entry name" value="Ntn_hydrolases_N"/>
</dbReference>
<dbReference type="Pfam" id="PF13522">
    <property type="entry name" value="GATase_6"/>
    <property type="match status" value="1"/>
</dbReference>
<protein>
    <recommendedName>
        <fullName evidence="2">glutamine--fructose-6-phosphate transaminase (isomerizing)</fullName>
        <ecNumber evidence="2">2.6.1.16</ecNumber>
    </recommendedName>
</protein>
<dbReference type="Gene3D" id="3.60.20.10">
    <property type="entry name" value="Glutamine Phosphoribosylpyrophosphate, subunit 1, domain 1"/>
    <property type="match status" value="1"/>
</dbReference>
<dbReference type="EC" id="2.6.1.16" evidence="2"/>
<feature type="non-terminal residue" evidence="9">
    <location>
        <position position="1"/>
    </location>
</feature>
<accession>M0PKV1</accession>
<evidence type="ECO:0000313" key="9">
    <source>
        <dbReference type="EMBL" id="EMA70548.1"/>
    </source>
</evidence>
<dbReference type="Pfam" id="PF01380">
    <property type="entry name" value="SIS"/>
    <property type="match status" value="2"/>
</dbReference>
<dbReference type="AlphaFoldDB" id="M0PKV1"/>
<dbReference type="CDD" id="cd00714">
    <property type="entry name" value="GFAT"/>
    <property type="match status" value="1"/>
</dbReference>
<keyword evidence="3 9" id="KW-0032">Aminotransferase</keyword>
<dbReference type="GO" id="GO:0004360">
    <property type="term" value="F:glutamine-fructose-6-phosphate transaminase (isomerizing) activity"/>
    <property type="evidence" value="ECO:0007669"/>
    <property type="project" value="UniProtKB-EC"/>
</dbReference>
<dbReference type="SUPFAM" id="SSF53697">
    <property type="entry name" value="SIS domain"/>
    <property type="match status" value="1"/>
</dbReference>
<keyword evidence="5" id="KW-0677">Repeat</keyword>
<dbReference type="InterPro" id="IPR017932">
    <property type="entry name" value="GATase_2_dom"/>
</dbReference>
<dbReference type="GO" id="GO:0006487">
    <property type="term" value="P:protein N-linked glycosylation"/>
    <property type="evidence" value="ECO:0007669"/>
    <property type="project" value="TreeGrafter"/>
</dbReference>
<gene>
    <name evidence="9" type="ORF">C461_01202</name>
</gene>
<dbReference type="PATRIC" id="fig|1230454.4.peg.251"/>
<dbReference type="RefSeq" id="WP_007997892.1">
    <property type="nucleotide sequence ID" value="NZ_AOJI01000003.1"/>
</dbReference>
<dbReference type="InterPro" id="IPR005855">
    <property type="entry name" value="GFAT"/>
</dbReference>
<dbReference type="PANTHER" id="PTHR10937:SF0">
    <property type="entry name" value="GLUTAMINE--FRUCTOSE-6-PHOSPHATE TRANSAMINASE (ISOMERIZING)"/>
    <property type="match status" value="1"/>
</dbReference>
<dbReference type="InterPro" id="IPR047084">
    <property type="entry name" value="GFAT_N"/>
</dbReference>
<dbReference type="InterPro" id="IPR001347">
    <property type="entry name" value="SIS_dom"/>
</dbReference>
<evidence type="ECO:0000256" key="2">
    <source>
        <dbReference type="ARBA" id="ARBA00012916"/>
    </source>
</evidence>
<comment type="caution">
    <text evidence="9">The sequence shown here is derived from an EMBL/GenBank/DDBJ whole genome shotgun (WGS) entry which is preliminary data.</text>
</comment>
<organism evidence="9 10">
    <name type="scientific">Halorubrum aidingense JCM 13560</name>
    <dbReference type="NCBI Taxonomy" id="1230454"/>
    <lineage>
        <taxon>Archaea</taxon>
        <taxon>Methanobacteriati</taxon>
        <taxon>Methanobacteriota</taxon>
        <taxon>Stenosarchaea group</taxon>
        <taxon>Halobacteria</taxon>
        <taxon>Halobacteriales</taxon>
        <taxon>Haloferacaceae</taxon>
        <taxon>Halorubrum</taxon>
    </lineage>
</organism>
<dbReference type="Proteomes" id="UP000011575">
    <property type="component" value="Unassembled WGS sequence"/>
</dbReference>
<dbReference type="GO" id="GO:0097367">
    <property type="term" value="F:carbohydrate derivative binding"/>
    <property type="evidence" value="ECO:0007669"/>
    <property type="project" value="InterPro"/>
</dbReference>
<evidence type="ECO:0000259" key="8">
    <source>
        <dbReference type="PROSITE" id="PS51464"/>
    </source>
</evidence>
<dbReference type="OrthoDB" id="372195at2157"/>
<evidence type="ECO:0000256" key="1">
    <source>
        <dbReference type="ARBA" id="ARBA00001031"/>
    </source>
</evidence>
<proteinExistence type="predicted"/>
<dbReference type="PROSITE" id="PS51278">
    <property type="entry name" value="GATASE_TYPE_2"/>
    <property type="match status" value="1"/>
</dbReference>
<name>M0PKV1_9EURY</name>
<dbReference type="CDD" id="cd05009">
    <property type="entry name" value="SIS_GlmS_GlmD_2"/>
    <property type="match status" value="1"/>
</dbReference>
<keyword evidence="4 9" id="KW-0808">Transferase</keyword>
<dbReference type="GO" id="GO:0006047">
    <property type="term" value="P:UDP-N-acetylglucosamine metabolic process"/>
    <property type="evidence" value="ECO:0007669"/>
    <property type="project" value="TreeGrafter"/>
</dbReference>
<dbReference type="CDD" id="cd05008">
    <property type="entry name" value="SIS_GlmS_GlmD_1"/>
    <property type="match status" value="1"/>
</dbReference>
<dbReference type="PANTHER" id="PTHR10937">
    <property type="entry name" value="GLUCOSAMINE--FRUCTOSE-6-PHOSPHATE AMINOTRANSFERASE, ISOMERIZING"/>
    <property type="match status" value="1"/>
</dbReference>
<dbReference type="FunFam" id="3.40.50.10490:FF:000001">
    <property type="entry name" value="Glutamine--fructose-6-phosphate aminotransferase [isomerizing]"/>
    <property type="match status" value="1"/>
</dbReference>
<evidence type="ECO:0000259" key="7">
    <source>
        <dbReference type="PROSITE" id="PS51278"/>
    </source>
</evidence>
<evidence type="ECO:0000313" key="10">
    <source>
        <dbReference type="Proteomes" id="UP000011575"/>
    </source>
</evidence>
<keyword evidence="10" id="KW-1185">Reference proteome</keyword>
<dbReference type="GO" id="GO:0006002">
    <property type="term" value="P:fructose 6-phosphate metabolic process"/>
    <property type="evidence" value="ECO:0007669"/>
    <property type="project" value="TreeGrafter"/>
</dbReference>
<dbReference type="PROSITE" id="PS51464">
    <property type="entry name" value="SIS"/>
    <property type="match status" value="2"/>
</dbReference>
<dbReference type="EMBL" id="AOJI01000003">
    <property type="protein sequence ID" value="EMA70548.1"/>
    <property type="molecule type" value="Genomic_DNA"/>
</dbReference>
<comment type="catalytic activity">
    <reaction evidence="1">
        <text>D-fructose 6-phosphate + L-glutamine = D-glucosamine 6-phosphate + L-glutamate</text>
        <dbReference type="Rhea" id="RHEA:13237"/>
        <dbReference type="ChEBI" id="CHEBI:29985"/>
        <dbReference type="ChEBI" id="CHEBI:58359"/>
        <dbReference type="ChEBI" id="CHEBI:58725"/>
        <dbReference type="ChEBI" id="CHEBI:61527"/>
        <dbReference type="EC" id="2.6.1.16"/>
    </reaction>
</comment>
<evidence type="ECO:0000256" key="3">
    <source>
        <dbReference type="ARBA" id="ARBA00022576"/>
    </source>
</evidence>
<feature type="domain" description="Glutamine amidotransferase type-2" evidence="7">
    <location>
        <begin position="1"/>
        <end position="179"/>
    </location>
</feature>
<sequence length="565" mass="61554">PLRDVYKRQGKIQNLETALESTDPNGRVGIGHTRWSTHGPPTDSNAHPHTDCDGRLAVAHNGIIENHAELREELTARGHVFTSDTDTEVVPHLLEEHLDEGRTPLEALQRTVDRLEGSYALVVVCEENDALYATRNGSPLVLGIDGDRRFLASDVPSFLDYTSEVVYLEDGDIVQAEAGSHTVVDSDGETVSRDATSVDWSPEDAERNGYPHFMLKEINEQPAALDRALKGRITDDWTVDLESFPPGTFEDVSEVHFIACGTSYHAALYARELLVDRDVPTHVFRAGEYVTSPAPISDDTLVIAVTQSGETADTLESMRHAMREGARTIAVTNVVGSTAARMADDALFIRAGPEIGVAATKTFSSQVAVLGLLSDRLSTDITGSPAEDRESFLRALKRLPSQVQQVLDQSTVSTIANRYQSSDGHFFIGRGVSYPVALEGALKFKEITYEHAEGFAASELKHGPLALVTPNTPVFAVFSGRHDEKTLSNAEEVRTRGAPVIGIASEKSTHVSDVVDEFLSIPDTHPHLTGILANVQLQLVSYHVADLLDRSIDQPRNLAKSVTVE</sequence>
<dbReference type="NCBIfam" id="NF001484">
    <property type="entry name" value="PRK00331.1"/>
    <property type="match status" value="1"/>
</dbReference>
<evidence type="ECO:0000256" key="4">
    <source>
        <dbReference type="ARBA" id="ARBA00022679"/>
    </source>
</evidence>
<feature type="domain" description="SIS" evidence="8">
    <location>
        <begin position="245"/>
        <end position="383"/>
    </location>
</feature>
<keyword evidence="6" id="KW-0315">Glutamine amidotransferase</keyword>
<dbReference type="InterPro" id="IPR035490">
    <property type="entry name" value="GlmS/FrlB_SIS"/>
</dbReference>
<dbReference type="NCBIfam" id="TIGR01135">
    <property type="entry name" value="glmS"/>
    <property type="match status" value="1"/>
</dbReference>